<gene>
    <name evidence="1" type="ORF">RPERSI_LOCUS18778</name>
</gene>
<comment type="caution">
    <text evidence="1">The sequence shown here is derived from an EMBL/GenBank/DDBJ whole genome shotgun (WGS) entry which is preliminary data.</text>
</comment>
<proteinExistence type="predicted"/>
<protein>
    <submittedName>
        <fullName evidence="1">15837_t:CDS:1</fullName>
    </submittedName>
</protein>
<accession>A0ACA9RD61</accession>
<feature type="non-terminal residue" evidence="1">
    <location>
        <position position="214"/>
    </location>
</feature>
<dbReference type="EMBL" id="CAJVQC010050313">
    <property type="protein sequence ID" value="CAG8788840.1"/>
    <property type="molecule type" value="Genomic_DNA"/>
</dbReference>
<dbReference type="Proteomes" id="UP000789920">
    <property type="component" value="Unassembled WGS sequence"/>
</dbReference>
<evidence type="ECO:0000313" key="2">
    <source>
        <dbReference type="Proteomes" id="UP000789920"/>
    </source>
</evidence>
<organism evidence="1 2">
    <name type="scientific">Racocetra persica</name>
    <dbReference type="NCBI Taxonomy" id="160502"/>
    <lineage>
        <taxon>Eukaryota</taxon>
        <taxon>Fungi</taxon>
        <taxon>Fungi incertae sedis</taxon>
        <taxon>Mucoromycota</taxon>
        <taxon>Glomeromycotina</taxon>
        <taxon>Glomeromycetes</taxon>
        <taxon>Diversisporales</taxon>
        <taxon>Gigasporaceae</taxon>
        <taxon>Racocetra</taxon>
    </lineage>
</organism>
<keyword evidence="2" id="KW-1185">Reference proteome</keyword>
<evidence type="ECO:0000313" key="1">
    <source>
        <dbReference type="EMBL" id="CAG8788840.1"/>
    </source>
</evidence>
<reference evidence="1" key="1">
    <citation type="submission" date="2021-06" db="EMBL/GenBank/DDBJ databases">
        <authorList>
            <person name="Kallberg Y."/>
            <person name="Tangrot J."/>
            <person name="Rosling A."/>
        </authorList>
    </citation>
    <scope>NUCLEOTIDE SEQUENCE</scope>
    <source>
        <strain evidence="1">MA461A</strain>
    </source>
</reference>
<sequence length="214" mass="24585">MHISKQWSNRKTNLNQDKEEEIYLPCLIKTEKGLAYTPNWKEDIRRPKDNLRNTSPYKNLDSKEDENYLLKIECEELYSYPTYPATNNTNTIKTRTANSQFYKLQKESNNKTLEAQCAVWIEKVEQLQSLTSATKPTKGSVKNLLFQGCGSDKDREIKGTNKVYQNKDKGKNIIKPIVTLVGIILLLFLCITMASIGIPHFPSRNVINQVPNNV</sequence>
<name>A0ACA9RD61_9GLOM</name>